<protein>
    <submittedName>
        <fullName evidence="1">Uncharacterized protein</fullName>
    </submittedName>
</protein>
<organism evidence="1">
    <name type="scientific">marine metagenome</name>
    <dbReference type="NCBI Taxonomy" id="408172"/>
    <lineage>
        <taxon>unclassified sequences</taxon>
        <taxon>metagenomes</taxon>
        <taxon>ecological metagenomes</taxon>
    </lineage>
</organism>
<sequence>MNYKDIIFGKVKEDSSLTDKTLIKSLKKEGHEFTEDMFNKTLLDLEILGLIHVSWIAKDTRKIEIASKYEENDEVELQNKEALKNDYEASFPGTENQI</sequence>
<proteinExistence type="predicted"/>
<dbReference type="AlphaFoldDB" id="A0A381U7L3"/>
<gene>
    <name evidence="1" type="ORF">METZ01_LOCUS76838</name>
</gene>
<reference evidence="1" key="1">
    <citation type="submission" date="2018-05" db="EMBL/GenBank/DDBJ databases">
        <authorList>
            <person name="Lanie J.A."/>
            <person name="Ng W.-L."/>
            <person name="Kazmierczak K.M."/>
            <person name="Andrzejewski T.M."/>
            <person name="Davidsen T.M."/>
            <person name="Wayne K.J."/>
            <person name="Tettelin H."/>
            <person name="Glass J.I."/>
            <person name="Rusch D."/>
            <person name="Podicherti R."/>
            <person name="Tsui H.-C.T."/>
            <person name="Winkler M.E."/>
        </authorList>
    </citation>
    <scope>NUCLEOTIDE SEQUENCE</scope>
</reference>
<name>A0A381U7L3_9ZZZZ</name>
<accession>A0A381U7L3</accession>
<dbReference type="EMBL" id="UINC01005856">
    <property type="protein sequence ID" value="SVA23984.1"/>
    <property type="molecule type" value="Genomic_DNA"/>
</dbReference>
<evidence type="ECO:0000313" key="1">
    <source>
        <dbReference type="EMBL" id="SVA23984.1"/>
    </source>
</evidence>